<gene>
    <name evidence="1" type="ORF">QWT69_04360</name>
</gene>
<organism evidence="1 2">
    <name type="scientific">Sporosarcina oncorhynchi</name>
    <dbReference type="NCBI Taxonomy" id="3056444"/>
    <lineage>
        <taxon>Bacteria</taxon>
        <taxon>Bacillati</taxon>
        <taxon>Bacillota</taxon>
        <taxon>Bacilli</taxon>
        <taxon>Bacillales</taxon>
        <taxon>Caryophanaceae</taxon>
        <taxon>Sporosarcina</taxon>
    </lineage>
</organism>
<evidence type="ECO:0000313" key="2">
    <source>
        <dbReference type="Proteomes" id="UP001303902"/>
    </source>
</evidence>
<accession>A0ABZ0L8S7</accession>
<protein>
    <submittedName>
        <fullName evidence="1">Uncharacterized protein</fullName>
    </submittedName>
</protein>
<dbReference type="EMBL" id="CP129118">
    <property type="protein sequence ID" value="WOV88363.1"/>
    <property type="molecule type" value="Genomic_DNA"/>
</dbReference>
<dbReference type="RefSeq" id="WP_317969332.1">
    <property type="nucleotide sequence ID" value="NZ_CP129118.1"/>
</dbReference>
<proteinExistence type="predicted"/>
<sequence length="142" mass="16700">MTTIALKPMREQFDIWFHTSVPEKDLFFLREEDLSVVEESLAGTLLFPREEFFNHSSYKGVQMVSSYMYWTVAREMAFVIVATPTWLTRLNHEKRRFLLKRQVELCSGLAVPVSLLTNSTMIPEDYIIEKDNEQFAVIRRAM</sequence>
<reference evidence="1 2" key="1">
    <citation type="submission" date="2023-06" db="EMBL/GenBank/DDBJ databases">
        <title>Sporosarcina sp. nov., isolated from Korean tranditional fermented seafood 'Jeotgal'.</title>
        <authorList>
            <person name="Yang A.I."/>
            <person name="Shin N.-R."/>
        </authorList>
    </citation>
    <scope>NUCLEOTIDE SEQUENCE [LARGE SCALE GENOMIC DNA]</scope>
    <source>
        <strain evidence="1 2">T2O-4</strain>
    </source>
</reference>
<keyword evidence="2" id="KW-1185">Reference proteome</keyword>
<name>A0ABZ0L8S7_9BACL</name>
<evidence type="ECO:0000313" key="1">
    <source>
        <dbReference type="EMBL" id="WOV88363.1"/>
    </source>
</evidence>
<dbReference type="Proteomes" id="UP001303902">
    <property type="component" value="Chromosome"/>
</dbReference>